<feature type="domain" description="RRM" evidence="3">
    <location>
        <begin position="177"/>
        <end position="255"/>
    </location>
</feature>
<feature type="region of interest" description="Disordered" evidence="2">
    <location>
        <begin position="609"/>
        <end position="683"/>
    </location>
</feature>
<sequence length="683" mass="73913">MSKAYDETLRKLERAHISETNTGATSPSLASTASAASPVQSGDMLAKDMSAATSATNGSMPASATPTTAATAAVDAARTDNDSTLGKNRARRAVQSMYGAPPGYNATMSVGGGRDSLGRGRVTSGRQRNSIMVPDHLQAAMYPQNNVPTTPVQAPMPRLTGAEYALMANMPDDAIPNAIVVKNINFVIKREDLLDTMADLMLPIPYAFNYHYDGGVFRGLAFGNFRTPEEAARVIVGLNGVSLLGRPLKVEYKKALPGITPPPHPNTIAMMNSSAGEMPPSDPGFASAMSVGQQQQPKYDQPIPRPRRNQNGETSERPRSMMVMPSSMSVPDHQQRPQQQQQQSQNAGSVEDSSAMINLDDEETRLLYDVVSQFRHDKLLAELSFPSALSTKHRQLVMLIAERFGLNHETKSGDDGRYIRVYKGLETLLEGTEVRRRSVASPNPAGLGNVGNSGGHGTQRYSSAGRSRPSSMLYPDTMTMNGMASPPPPSQRMGAYQPSHQGYNHQDPTRVRSYTHTQGAGAHFSQPQQQQQHAVSNGQQPFPRTNDAPGRVSGNYGGYPSRLYQDSVVVPTRQPRGPEMSQNFVARQNMHQQDERQAQRQAQLKVLQQNRQRRLSASAEDGVIPGSIAMSPKDGSSPSAFRIEKPASRAIPIVKPPSDNEEVVETKSSSASPVSSTSTNGQH</sequence>
<feature type="compositionally biased region" description="Polar residues" evidence="2">
    <location>
        <begin position="498"/>
        <end position="518"/>
    </location>
</feature>
<dbReference type="InterPro" id="IPR036867">
    <property type="entry name" value="R3H_dom_sf"/>
</dbReference>
<evidence type="ECO:0000259" key="4">
    <source>
        <dbReference type="PROSITE" id="PS51061"/>
    </source>
</evidence>
<keyword evidence="1" id="KW-0694">RNA-binding</keyword>
<dbReference type="Proteomes" id="UP001149813">
    <property type="component" value="Unassembled WGS sequence"/>
</dbReference>
<dbReference type="OrthoDB" id="434258at2759"/>
<feature type="region of interest" description="Disordered" evidence="2">
    <location>
        <begin position="436"/>
        <end position="560"/>
    </location>
</feature>
<protein>
    <submittedName>
        <fullName evidence="5">Peptidyl-prolyl cis-trans isomerase pin4</fullName>
    </submittedName>
</protein>
<feature type="compositionally biased region" description="Low complexity" evidence="2">
    <location>
        <begin position="320"/>
        <end position="345"/>
    </location>
</feature>
<dbReference type="SUPFAM" id="SSF54928">
    <property type="entry name" value="RNA-binding domain, RBD"/>
    <property type="match status" value="1"/>
</dbReference>
<evidence type="ECO:0000313" key="5">
    <source>
        <dbReference type="EMBL" id="KAJ1724252.1"/>
    </source>
</evidence>
<feature type="compositionally biased region" description="Polar residues" evidence="2">
    <location>
        <begin position="533"/>
        <end position="543"/>
    </location>
</feature>
<reference evidence="5" key="1">
    <citation type="submission" date="2022-07" db="EMBL/GenBank/DDBJ databases">
        <title>Phylogenomic reconstructions and comparative analyses of Kickxellomycotina fungi.</title>
        <authorList>
            <person name="Reynolds N.K."/>
            <person name="Stajich J.E."/>
            <person name="Barry K."/>
            <person name="Grigoriev I.V."/>
            <person name="Crous P."/>
            <person name="Smith M.E."/>
        </authorList>
    </citation>
    <scope>NUCLEOTIDE SEQUENCE</scope>
    <source>
        <strain evidence="5">NBRC 32514</strain>
    </source>
</reference>
<feature type="compositionally biased region" description="Polar residues" evidence="2">
    <location>
        <begin position="459"/>
        <end position="470"/>
    </location>
</feature>
<keyword evidence="6" id="KW-1185">Reference proteome</keyword>
<dbReference type="InterPro" id="IPR035979">
    <property type="entry name" value="RBD_domain_sf"/>
</dbReference>
<dbReference type="GO" id="GO:0003723">
    <property type="term" value="F:RNA binding"/>
    <property type="evidence" value="ECO:0007669"/>
    <property type="project" value="UniProtKB-UniRule"/>
</dbReference>
<feature type="compositionally biased region" description="Gly residues" evidence="2">
    <location>
        <begin position="448"/>
        <end position="457"/>
    </location>
</feature>
<evidence type="ECO:0000313" key="6">
    <source>
        <dbReference type="Proteomes" id="UP001149813"/>
    </source>
</evidence>
<accession>A0A9W7Y480</accession>
<gene>
    <name evidence="5" type="primary">PIN4_1</name>
    <name evidence="5" type="ORF">LPJ53_001465</name>
</gene>
<organism evidence="5 6">
    <name type="scientific">Coemansia erecta</name>
    <dbReference type="NCBI Taxonomy" id="147472"/>
    <lineage>
        <taxon>Eukaryota</taxon>
        <taxon>Fungi</taxon>
        <taxon>Fungi incertae sedis</taxon>
        <taxon>Zoopagomycota</taxon>
        <taxon>Kickxellomycotina</taxon>
        <taxon>Kickxellomycetes</taxon>
        <taxon>Kickxellales</taxon>
        <taxon>Kickxellaceae</taxon>
        <taxon>Coemansia</taxon>
    </lineage>
</organism>
<name>A0A9W7Y480_9FUNG</name>
<feature type="compositionally biased region" description="Polar residues" evidence="2">
    <location>
        <begin position="51"/>
        <end position="60"/>
    </location>
</feature>
<keyword evidence="5" id="KW-0413">Isomerase</keyword>
<feature type="region of interest" description="Disordered" evidence="2">
    <location>
        <begin position="260"/>
        <end position="352"/>
    </location>
</feature>
<dbReference type="Gene3D" id="3.30.70.330">
    <property type="match status" value="1"/>
</dbReference>
<comment type="caution">
    <text evidence="5">The sequence shown here is derived from an EMBL/GenBank/DDBJ whole genome shotgun (WGS) entry which is preliminary data.</text>
</comment>
<dbReference type="PROSITE" id="PS50102">
    <property type="entry name" value="RRM"/>
    <property type="match status" value="1"/>
</dbReference>
<dbReference type="Gene3D" id="3.30.1370.50">
    <property type="entry name" value="R3H-like domain"/>
    <property type="match status" value="1"/>
</dbReference>
<feature type="domain" description="R3H" evidence="4">
    <location>
        <begin position="361"/>
        <end position="425"/>
    </location>
</feature>
<dbReference type="InterPro" id="IPR001374">
    <property type="entry name" value="R3H_dom"/>
</dbReference>
<evidence type="ECO:0000259" key="3">
    <source>
        <dbReference type="PROSITE" id="PS50102"/>
    </source>
</evidence>
<dbReference type="GO" id="GO:0016853">
    <property type="term" value="F:isomerase activity"/>
    <property type="evidence" value="ECO:0007669"/>
    <property type="project" value="UniProtKB-KW"/>
</dbReference>
<feature type="compositionally biased region" description="Low complexity" evidence="2">
    <location>
        <begin position="666"/>
        <end position="683"/>
    </location>
</feature>
<proteinExistence type="predicted"/>
<dbReference type="InterPro" id="IPR000504">
    <property type="entry name" value="RRM_dom"/>
</dbReference>
<feature type="region of interest" description="Disordered" evidence="2">
    <location>
        <begin position="17"/>
        <end position="83"/>
    </location>
</feature>
<evidence type="ECO:0000256" key="1">
    <source>
        <dbReference type="PROSITE-ProRule" id="PRU00176"/>
    </source>
</evidence>
<dbReference type="AlphaFoldDB" id="A0A9W7Y480"/>
<dbReference type="PROSITE" id="PS51061">
    <property type="entry name" value="R3H"/>
    <property type="match status" value="1"/>
</dbReference>
<dbReference type="InterPro" id="IPR012677">
    <property type="entry name" value="Nucleotide-bd_a/b_plait_sf"/>
</dbReference>
<dbReference type="SMART" id="SM00360">
    <property type="entry name" value="RRM"/>
    <property type="match status" value="1"/>
</dbReference>
<feature type="compositionally biased region" description="Low complexity" evidence="2">
    <location>
        <begin position="24"/>
        <end position="38"/>
    </location>
</feature>
<evidence type="ECO:0000256" key="2">
    <source>
        <dbReference type="SAM" id="MobiDB-lite"/>
    </source>
</evidence>
<dbReference type="EMBL" id="JANBOJ010000037">
    <property type="protein sequence ID" value="KAJ1724252.1"/>
    <property type="molecule type" value="Genomic_DNA"/>
</dbReference>
<feature type="compositionally biased region" description="Low complexity" evidence="2">
    <location>
        <begin position="62"/>
        <end position="76"/>
    </location>
</feature>